<gene>
    <name evidence="1" type="ORF">LGH70_22835</name>
</gene>
<name>A0ABS8AJC0_9BACT</name>
<dbReference type="SUPFAM" id="SSF53300">
    <property type="entry name" value="vWA-like"/>
    <property type="match status" value="1"/>
</dbReference>
<organism evidence="1 2">
    <name type="scientific">Hymenobacter nitidus</name>
    <dbReference type="NCBI Taxonomy" id="2880929"/>
    <lineage>
        <taxon>Bacteria</taxon>
        <taxon>Pseudomonadati</taxon>
        <taxon>Bacteroidota</taxon>
        <taxon>Cytophagia</taxon>
        <taxon>Cytophagales</taxon>
        <taxon>Hymenobacteraceae</taxon>
        <taxon>Hymenobacter</taxon>
    </lineage>
</organism>
<protein>
    <submittedName>
        <fullName evidence="1">VWA domain-containing protein</fullName>
    </submittedName>
</protein>
<sequence>MAYKCANCARSYAQPTADYFCTDCGYDGLLIDDAVDTKLEEDGGDREIGLCILLMDASGSMEQPAFPGSPLSKLRLVANSAAQGIFDLQQMGKADDAYICAMLFDNTIKQIFFKSVKELLEEHSFEVKSFAGYLYDELSQMGGLTDINGALQAANSFAKSFTARTIPNLQGYTPLEHVVLTKAGQSRVVPNVRVLLYTDGVQFLDGRNDALTSPFKEWETDILMGAFFGDSSEAGCNELRSILGKCPNHDFEQFFLLDQPSKVANLRKLFRMASGASGFCPLCIPKE</sequence>
<evidence type="ECO:0000313" key="2">
    <source>
        <dbReference type="Proteomes" id="UP001165297"/>
    </source>
</evidence>
<reference evidence="1" key="1">
    <citation type="submission" date="2021-10" db="EMBL/GenBank/DDBJ databases">
        <authorList>
            <person name="Dean J.D."/>
            <person name="Kim M.K."/>
            <person name="Newey C.N."/>
            <person name="Stoker T.S."/>
            <person name="Thompson D.W."/>
            <person name="Grose J.H."/>
        </authorList>
    </citation>
    <scope>NUCLEOTIDE SEQUENCE</scope>
    <source>
        <strain evidence="1">BT635</strain>
    </source>
</reference>
<proteinExistence type="predicted"/>
<keyword evidence="2" id="KW-1185">Reference proteome</keyword>
<dbReference type="Gene3D" id="3.40.50.410">
    <property type="entry name" value="von Willebrand factor, type A domain"/>
    <property type="match status" value="1"/>
</dbReference>
<dbReference type="RefSeq" id="WP_226190433.1">
    <property type="nucleotide sequence ID" value="NZ_JAJADQ010000017.1"/>
</dbReference>
<accession>A0ABS8AJC0</accession>
<dbReference type="EMBL" id="JAJADQ010000017">
    <property type="protein sequence ID" value="MCB2380447.1"/>
    <property type="molecule type" value="Genomic_DNA"/>
</dbReference>
<dbReference type="Proteomes" id="UP001165297">
    <property type="component" value="Unassembled WGS sequence"/>
</dbReference>
<evidence type="ECO:0000313" key="1">
    <source>
        <dbReference type="EMBL" id="MCB2380447.1"/>
    </source>
</evidence>
<comment type="caution">
    <text evidence="1">The sequence shown here is derived from an EMBL/GenBank/DDBJ whole genome shotgun (WGS) entry which is preliminary data.</text>
</comment>
<dbReference type="InterPro" id="IPR036465">
    <property type="entry name" value="vWFA_dom_sf"/>
</dbReference>